<evidence type="ECO:0000313" key="4">
    <source>
        <dbReference type="Proteomes" id="UP000247696"/>
    </source>
</evidence>
<dbReference type="InterPro" id="IPR036249">
    <property type="entry name" value="Thioredoxin-like_sf"/>
</dbReference>
<dbReference type="AlphaFoldDB" id="A0A2Z3YRB9"/>
<dbReference type="InterPro" id="IPR012336">
    <property type="entry name" value="Thioredoxin-like_fold"/>
</dbReference>
<evidence type="ECO:0000256" key="1">
    <source>
        <dbReference type="SAM" id="Phobius"/>
    </source>
</evidence>
<keyword evidence="1" id="KW-0812">Transmembrane</keyword>
<proteinExistence type="predicted"/>
<accession>A0A2Z3YRB9</accession>
<name>A0A2Z3YRB9_9CORY</name>
<protein>
    <recommendedName>
        <fullName evidence="2">Thioredoxin-like fold domain-containing protein</fullName>
    </recommendedName>
</protein>
<dbReference type="SUPFAM" id="SSF52833">
    <property type="entry name" value="Thioredoxin-like"/>
    <property type="match status" value="1"/>
</dbReference>
<feature type="domain" description="Thioredoxin-like fold" evidence="2">
    <location>
        <begin position="73"/>
        <end position="234"/>
    </location>
</feature>
<dbReference type="Gene3D" id="3.40.30.10">
    <property type="entry name" value="Glutaredoxin"/>
    <property type="match status" value="1"/>
</dbReference>
<dbReference type="OrthoDB" id="117402at2"/>
<keyword evidence="1" id="KW-0472">Membrane</keyword>
<dbReference type="CDD" id="cd02972">
    <property type="entry name" value="DsbA_family"/>
    <property type="match status" value="1"/>
</dbReference>
<keyword evidence="4" id="KW-1185">Reference proteome</keyword>
<organism evidence="3 4">
    <name type="scientific">Corynebacterium provencense</name>
    <dbReference type="NCBI Taxonomy" id="1737425"/>
    <lineage>
        <taxon>Bacteria</taxon>
        <taxon>Bacillati</taxon>
        <taxon>Actinomycetota</taxon>
        <taxon>Actinomycetes</taxon>
        <taxon>Mycobacteriales</taxon>
        <taxon>Corynebacteriaceae</taxon>
        <taxon>Corynebacterium</taxon>
    </lineage>
</organism>
<dbReference type="KEGG" id="cpre:Csp1_20340"/>
<evidence type="ECO:0000259" key="2">
    <source>
        <dbReference type="Pfam" id="PF13462"/>
    </source>
</evidence>
<gene>
    <name evidence="3" type="ORF">Csp1_20340</name>
</gene>
<reference evidence="4" key="1">
    <citation type="submission" date="2017-11" db="EMBL/GenBank/DDBJ databases">
        <title>Otitis media/interna in a cat caused by the recently described species Corynebacterium provencense.</title>
        <authorList>
            <person name="Kittl S."/>
            <person name="Brodard I."/>
            <person name="Rychener L."/>
            <person name="Jores J."/>
            <person name="Roosje P."/>
            <person name="Gobeli Brawand S."/>
        </authorList>
    </citation>
    <scope>NUCLEOTIDE SEQUENCE [LARGE SCALE GENOMIC DNA]</scope>
    <source>
        <strain evidence="4">17KM38</strain>
    </source>
</reference>
<dbReference type="EMBL" id="CP024988">
    <property type="protein sequence ID" value="AWT26799.1"/>
    <property type="molecule type" value="Genomic_DNA"/>
</dbReference>
<dbReference type="Proteomes" id="UP000247696">
    <property type="component" value="Chromosome"/>
</dbReference>
<dbReference type="STRING" id="1737425.GCA_900049755_02038"/>
<evidence type="ECO:0000313" key="3">
    <source>
        <dbReference type="EMBL" id="AWT26799.1"/>
    </source>
</evidence>
<dbReference type="Pfam" id="PF13462">
    <property type="entry name" value="Thioredoxin_4"/>
    <property type="match status" value="1"/>
</dbReference>
<keyword evidence="1" id="KW-1133">Transmembrane helix</keyword>
<dbReference type="RefSeq" id="WP_110482583.1">
    <property type="nucleotide sequence ID" value="NZ_CP024988.1"/>
</dbReference>
<feature type="transmembrane region" description="Helical" evidence="1">
    <location>
        <begin position="15"/>
        <end position="35"/>
    </location>
</feature>
<sequence length="245" mass="26220">MSQKIKAPNQKSSGFLWGLVAIVVIAVVVIAVVVIQGRDSKDVKSGLAAADVNFNVSVEDGDILVRGESVPADAPAVDLYEDYSCHYCADLVEADHVSLKDALDNSKLSLRLNDVNFLAGGADGHSTLGGIVAYAIAETGNAGAFWAYHDWAYLNRTEITGYSLDDFADSAEKLGVDAATVSAIRDGSARDKYQPMLESNYQELISKEGDQAGTPALYVNGTKFDIKKNPDDPTKMADWVPDVVN</sequence>